<accession>A0ACA9Y308</accession>
<reference evidence="1" key="1">
    <citation type="submission" date="2022-06" db="EMBL/GenBank/DDBJ databases">
        <authorList>
            <person name="Legras J.-L."/>
            <person name="Devillers H."/>
            <person name="Grondin C."/>
        </authorList>
    </citation>
    <scope>NUCLEOTIDE SEQUENCE</scope>
    <source>
        <strain evidence="1">CLIB 1444</strain>
    </source>
</reference>
<gene>
    <name evidence="1" type="ORF">CLIB1444_02S06392</name>
</gene>
<comment type="caution">
    <text evidence="1">The sequence shown here is derived from an EMBL/GenBank/DDBJ whole genome shotgun (WGS) entry which is preliminary data.</text>
</comment>
<dbReference type="EMBL" id="CALSDN010000002">
    <property type="protein sequence ID" value="CAH6719346.1"/>
    <property type="molecule type" value="Genomic_DNA"/>
</dbReference>
<protein>
    <submittedName>
        <fullName evidence="1">Uncharacterized protein</fullName>
    </submittedName>
</protein>
<sequence>MGNELKTSVFDKKVRFLGAGVTGKVDLFKGKSLYAVKAYDCKEKYESSEEYKQRVSHEYEVLNKLDHFNVIKVYKFTSSKFNSKVSLYMEYGGSTVTEMLKKTETSEILCMYKQIINGVHYLHDNNVCHRDLKFDNVLMNEEGYIKLIDFFDSSTKPESYGIVGTDRFVAPEVFSKIKYNGLISDIWSLGIMLYYIHFKKYPWKLAQLDNHGYKDFLDHGLDLNGVPSGVKTCLQNMITTDDKRWNIDKLIENEWIDQLHSCKLGIPCGYDHSRLFK</sequence>
<keyword evidence="2" id="KW-1185">Reference proteome</keyword>
<evidence type="ECO:0000313" key="1">
    <source>
        <dbReference type="EMBL" id="CAH6719346.1"/>
    </source>
</evidence>
<dbReference type="Proteomes" id="UP001152531">
    <property type="component" value="Unassembled WGS sequence"/>
</dbReference>
<evidence type="ECO:0000313" key="2">
    <source>
        <dbReference type="Proteomes" id="UP001152531"/>
    </source>
</evidence>
<organism evidence="1 2">
    <name type="scientific">[Candida] jaroonii</name>
    <dbReference type="NCBI Taxonomy" id="467808"/>
    <lineage>
        <taxon>Eukaryota</taxon>
        <taxon>Fungi</taxon>
        <taxon>Dikarya</taxon>
        <taxon>Ascomycota</taxon>
        <taxon>Saccharomycotina</taxon>
        <taxon>Pichiomycetes</taxon>
        <taxon>Debaryomycetaceae</taxon>
        <taxon>Yamadazyma</taxon>
    </lineage>
</organism>
<name>A0ACA9Y308_9ASCO</name>
<proteinExistence type="predicted"/>